<dbReference type="PANTHER" id="PTHR11712">
    <property type="entry name" value="POLYKETIDE SYNTHASE-RELATED"/>
    <property type="match status" value="1"/>
</dbReference>
<sequence>MRIVITGVGLALPGAEDLAALLRTDGQRGEPVDPGARIGRRGLRYKDRASQLALCAAAEVLTDAGLRPADGELTVAGESVAVVASSNLGNLDTVCEIASAIAEESTDRISPMALPNASSNVVASSVAMKFGLRGPNLMLCNGPTAGLDAVHWGAALVAAGRCERALVVGVETRNHVVEALTGEVDLLDGAVALMVESDEAARARGALAVAELGQYSREGSVAACVDRVLAGGGSPGIWLTPDAAERPEVTPGTPRHDVTGAFGLASGALGVLQCAAAIGWLGAGGAGSALVTAGDDAADGVAGMVLRSAGKGER</sequence>
<dbReference type="PANTHER" id="PTHR11712:SF336">
    <property type="entry name" value="3-OXOACYL-[ACYL-CARRIER-PROTEIN] SYNTHASE, MITOCHONDRIAL"/>
    <property type="match status" value="1"/>
</dbReference>
<dbReference type="InterPro" id="IPR000794">
    <property type="entry name" value="Beta-ketoacyl_synthase"/>
</dbReference>
<evidence type="ECO:0000313" key="3">
    <source>
        <dbReference type="EMBL" id="TDD44120.1"/>
    </source>
</evidence>
<dbReference type="RefSeq" id="WP_132489045.1">
    <property type="nucleotide sequence ID" value="NZ_SMKW01000035.1"/>
</dbReference>
<gene>
    <name evidence="3" type="ORF">E1288_24920</name>
</gene>
<evidence type="ECO:0000313" key="4">
    <source>
        <dbReference type="Proteomes" id="UP000294947"/>
    </source>
</evidence>
<dbReference type="Pfam" id="PF00109">
    <property type="entry name" value="ketoacyl-synt"/>
    <property type="match status" value="1"/>
</dbReference>
<dbReference type="Gene3D" id="3.40.47.10">
    <property type="match status" value="1"/>
</dbReference>
<dbReference type="OrthoDB" id="3364148at2"/>
<dbReference type="InterPro" id="IPR014030">
    <property type="entry name" value="Ketoacyl_synth_N"/>
</dbReference>
<keyword evidence="4" id="KW-1185">Reference proteome</keyword>
<dbReference type="AlphaFoldDB" id="A0A4R4YIK0"/>
<dbReference type="InterPro" id="IPR016039">
    <property type="entry name" value="Thiolase-like"/>
</dbReference>
<accession>A0A4R4YIK0</accession>
<keyword evidence="1" id="KW-0808">Transferase</keyword>
<dbReference type="EMBL" id="SMKW01000035">
    <property type="protein sequence ID" value="TDD44120.1"/>
    <property type="molecule type" value="Genomic_DNA"/>
</dbReference>
<dbReference type="GO" id="GO:0004315">
    <property type="term" value="F:3-oxoacyl-[acyl-carrier-protein] synthase activity"/>
    <property type="evidence" value="ECO:0007669"/>
    <property type="project" value="TreeGrafter"/>
</dbReference>
<evidence type="ECO:0000256" key="1">
    <source>
        <dbReference type="ARBA" id="ARBA00022679"/>
    </source>
</evidence>
<protein>
    <submittedName>
        <fullName evidence="3">Beta-ketoacyl synthase</fullName>
    </submittedName>
</protein>
<reference evidence="3 4" key="1">
    <citation type="submission" date="2019-03" db="EMBL/GenBank/DDBJ databases">
        <title>Draft genome sequences of novel Actinobacteria.</title>
        <authorList>
            <person name="Sahin N."/>
            <person name="Ay H."/>
            <person name="Saygin H."/>
        </authorList>
    </citation>
    <scope>NUCLEOTIDE SEQUENCE [LARGE SCALE GENOMIC DNA]</scope>
    <source>
        <strain evidence="3 4">7K502</strain>
    </source>
</reference>
<name>A0A4R4YIK0_9PSEU</name>
<feature type="domain" description="Beta-ketoacyl synthase-like N-terminal" evidence="2">
    <location>
        <begin position="37"/>
        <end position="175"/>
    </location>
</feature>
<dbReference type="SUPFAM" id="SSF53901">
    <property type="entry name" value="Thiolase-like"/>
    <property type="match status" value="1"/>
</dbReference>
<dbReference type="Proteomes" id="UP000294947">
    <property type="component" value="Unassembled WGS sequence"/>
</dbReference>
<dbReference type="GO" id="GO:0006633">
    <property type="term" value="P:fatty acid biosynthetic process"/>
    <property type="evidence" value="ECO:0007669"/>
    <property type="project" value="TreeGrafter"/>
</dbReference>
<organism evidence="3 4">
    <name type="scientific">Saccharopolyspora elongata</name>
    <dbReference type="NCBI Taxonomy" id="2530387"/>
    <lineage>
        <taxon>Bacteria</taxon>
        <taxon>Bacillati</taxon>
        <taxon>Actinomycetota</taxon>
        <taxon>Actinomycetes</taxon>
        <taxon>Pseudonocardiales</taxon>
        <taxon>Pseudonocardiaceae</taxon>
        <taxon>Saccharopolyspora</taxon>
    </lineage>
</organism>
<proteinExistence type="predicted"/>
<comment type="caution">
    <text evidence="3">The sequence shown here is derived from an EMBL/GenBank/DDBJ whole genome shotgun (WGS) entry which is preliminary data.</text>
</comment>
<evidence type="ECO:0000259" key="2">
    <source>
        <dbReference type="Pfam" id="PF00109"/>
    </source>
</evidence>